<evidence type="ECO:0008006" key="6">
    <source>
        <dbReference type="Google" id="ProtNLM"/>
    </source>
</evidence>
<keyword evidence="5" id="KW-1185">Reference proteome</keyword>
<dbReference type="EMBL" id="JAGTUU010000003">
    <property type="protein sequence ID" value="MBS0124174.1"/>
    <property type="molecule type" value="Genomic_DNA"/>
</dbReference>
<dbReference type="Pfam" id="PF00353">
    <property type="entry name" value="HemolysinCabind"/>
    <property type="match status" value="13"/>
</dbReference>
<dbReference type="AlphaFoldDB" id="A0A8J8B7X6"/>
<dbReference type="PANTHER" id="PTHR38340:SF1">
    <property type="entry name" value="S-LAYER PROTEIN"/>
    <property type="match status" value="1"/>
</dbReference>
<dbReference type="PANTHER" id="PTHR38340">
    <property type="entry name" value="S-LAYER PROTEIN"/>
    <property type="match status" value="1"/>
</dbReference>
<reference evidence="4" key="1">
    <citation type="submission" date="2021-04" db="EMBL/GenBank/DDBJ databases">
        <authorList>
            <person name="Yoon J."/>
        </authorList>
    </citation>
    <scope>NUCLEOTIDE SEQUENCE</scope>
    <source>
        <strain evidence="4">KMU-90</strain>
    </source>
</reference>
<dbReference type="PRINTS" id="PR00313">
    <property type="entry name" value="CABNDNGRPT"/>
</dbReference>
<dbReference type="SUPFAM" id="SSF51120">
    <property type="entry name" value="beta-Roll"/>
    <property type="match status" value="6"/>
</dbReference>
<keyword evidence="2" id="KW-0964">Secreted</keyword>
<dbReference type="GO" id="GO:0005509">
    <property type="term" value="F:calcium ion binding"/>
    <property type="evidence" value="ECO:0007669"/>
    <property type="project" value="InterPro"/>
</dbReference>
<dbReference type="InterPro" id="IPR050557">
    <property type="entry name" value="RTX_toxin/Mannuronan_C5-epim"/>
</dbReference>
<accession>A0A8J8B7X6</accession>
<dbReference type="InterPro" id="IPR011049">
    <property type="entry name" value="Serralysin-like_metalloprot_C"/>
</dbReference>
<proteinExistence type="predicted"/>
<comment type="caution">
    <text evidence="4">The sequence shown here is derived from an EMBL/GenBank/DDBJ whole genome shotgun (WGS) entry which is preliminary data.</text>
</comment>
<evidence type="ECO:0000313" key="5">
    <source>
        <dbReference type="Proteomes" id="UP000681356"/>
    </source>
</evidence>
<dbReference type="RefSeq" id="WP_212536136.1">
    <property type="nucleotide sequence ID" value="NZ_JAGTUU010000003.1"/>
</dbReference>
<gene>
    <name evidence="4" type="ORF">KB874_08500</name>
</gene>
<dbReference type="GO" id="GO:0005576">
    <property type="term" value="C:extracellular region"/>
    <property type="evidence" value="ECO:0007669"/>
    <property type="project" value="UniProtKB-SubCell"/>
</dbReference>
<name>A0A8J8B7X6_9RHOB</name>
<dbReference type="PROSITE" id="PS00330">
    <property type="entry name" value="HEMOLYSIN_CALCIUM"/>
    <property type="match status" value="7"/>
</dbReference>
<evidence type="ECO:0000256" key="2">
    <source>
        <dbReference type="ARBA" id="ARBA00022525"/>
    </source>
</evidence>
<feature type="region of interest" description="Disordered" evidence="3">
    <location>
        <begin position="618"/>
        <end position="638"/>
    </location>
</feature>
<dbReference type="Proteomes" id="UP000681356">
    <property type="component" value="Unassembled WGS sequence"/>
</dbReference>
<evidence type="ECO:0000256" key="1">
    <source>
        <dbReference type="ARBA" id="ARBA00004613"/>
    </source>
</evidence>
<dbReference type="InterPro" id="IPR018511">
    <property type="entry name" value="Hemolysin-typ_Ca-bd_CS"/>
</dbReference>
<dbReference type="InterPro" id="IPR001343">
    <property type="entry name" value="Hemolysn_Ca-bd"/>
</dbReference>
<comment type="subcellular location">
    <subcellularLocation>
        <location evidence="1">Secreted</location>
    </subcellularLocation>
</comment>
<evidence type="ECO:0000256" key="3">
    <source>
        <dbReference type="SAM" id="MobiDB-lite"/>
    </source>
</evidence>
<protein>
    <recommendedName>
        <fullName evidence="6">Calcium-binding protein</fullName>
    </recommendedName>
</protein>
<organism evidence="4 5">
    <name type="scientific">Thetidibacter halocola</name>
    <dbReference type="NCBI Taxonomy" id="2827239"/>
    <lineage>
        <taxon>Bacteria</taxon>
        <taxon>Pseudomonadati</taxon>
        <taxon>Pseudomonadota</taxon>
        <taxon>Alphaproteobacteria</taxon>
        <taxon>Rhodobacterales</taxon>
        <taxon>Roseobacteraceae</taxon>
        <taxon>Thetidibacter</taxon>
    </lineage>
</organism>
<sequence length="1045" mass="106927">MTTYTLEGIYVRYDQLDAVDTFLPAAFNLSAEPGVTSFSYFYDGLNDDDQPTIDINGLYETLWPRISGGPNNVDLGQIEAQIIDIGWTYDGASGGSVVLVIDDLRPDFGEYYFIIGGDPLPPSIDTPSEWDDFNASLGTVGSIDFTASSPFAAGDSILLATLTGVSQTENDTIFGTPESDDIDGGIGLDLLIGNGGDDTLRGGAGGDTLIGGNGRDNLRGGDGNDLLDGSGGSAGTQGFGDFFEPGLGRDTILGHAAHWDTGEGGDIFYGDVSGVGGLTINSGTNGSGTVKSGDGRVNDSFTYIHYFIGSMDGDLIQGSNEDRFEGYQGLGGNDTIHGGAGFDGLDYWDTHFSGGTTGIVADFGAGTVSDDGLGGSDSFTGIERLRGTIFGDLMVMGSNTIDRIRLEGHDGDDTLLGGNARDILNGGGGNDRIDASAGSAVGQGFGDIVLPGSGMNTIIGHQAAWEAGFGGGVDLIYENLQGSGGIVVTIGPNGSGTAVSNVVGVLNDSFTYVDHIEGTQEADSFVGSAAGESFVGEDGADTIDGNGGWDTVQYWLASTQGGVSVNLNFNRATDAAGDIDRLFDIEAVEGTDFDDSVVGDDQNNYLAGRAGEDQIYGLGGGDDISAGDGDDTVYGGDGDDTIRDGQGDDELRGGNQNDLFVMGTGFDTFIGGAGTDTVLVDLTGGAQQSFGVFADLATGIGYGTDPVTGDPLPFGQDAFDGIENYTLLGDFDAELIGSDVDNVLRSDLGEDRLTGAGGDDLLDGGAGNDSLFGNTGNDTLLGGDGDDRLDGGNGDDSVIGADGADTIFGGKGYDTLRGGDGNDRVVGGDGRDLAYLGGGDDLFFDNAQGGVNGRDTVWANAGNDTVQGGNGDDVFYGEGGADLILGRLGNDRLFGGDQNDTLRGGDGNDVVAGGNGRDRAFLGAGNDQWFDNDQVQFGDDFIDGWTGDDTIRMGGGNDTAVGGDGADVFVFAAGIDADVIRDYQLGQDALEIDTGLWGGALDQARLEALTDTSSGTLVLDFGGGHSITFEGLTSNAGLLDDIVLV</sequence>
<evidence type="ECO:0000313" key="4">
    <source>
        <dbReference type="EMBL" id="MBS0124174.1"/>
    </source>
</evidence>
<dbReference type="Gene3D" id="2.150.10.10">
    <property type="entry name" value="Serralysin-like metalloprotease, C-terminal"/>
    <property type="match status" value="6"/>
</dbReference>